<dbReference type="Pfam" id="PF17168">
    <property type="entry name" value="DUF5127"/>
    <property type="match status" value="1"/>
</dbReference>
<comment type="caution">
    <text evidence="5">The sequence shown here is derived from an EMBL/GenBank/DDBJ whole genome shotgun (WGS) entry which is preliminary data.</text>
</comment>
<feature type="transmembrane region" description="Helical" evidence="1">
    <location>
        <begin position="711"/>
        <end position="736"/>
    </location>
</feature>
<evidence type="ECO:0008006" key="7">
    <source>
        <dbReference type="Google" id="ProtNLM"/>
    </source>
</evidence>
<evidence type="ECO:0000313" key="5">
    <source>
        <dbReference type="EMBL" id="KAF9444696.1"/>
    </source>
</evidence>
<feature type="chain" id="PRO_5040370810" description="DUF1793-domain-containing protein" evidence="2">
    <location>
        <begin position="22"/>
        <end position="874"/>
    </location>
</feature>
<keyword evidence="2" id="KW-0732">Signal</keyword>
<dbReference type="EMBL" id="MU151354">
    <property type="protein sequence ID" value="KAF9444696.1"/>
    <property type="molecule type" value="Genomic_DNA"/>
</dbReference>
<evidence type="ECO:0000313" key="6">
    <source>
        <dbReference type="Proteomes" id="UP000807342"/>
    </source>
</evidence>
<feature type="domain" description="Glutaminase A central" evidence="3">
    <location>
        <begin position="331"/>
        <end position="681"/>
    </location>
</feature>
<evidence type="ECO:0000259" key="4">
    <source>
        <dbReference type="Pfam" id="PF17168"/>
    </source>
</evidence>
<dbReference type="Proteomes" id="UP000807342">
    <property type="component" value="Unassembled WGS sequence"/>
</dbReference>
<proteinExistence type="predicted"/>
<gene>
    <name evidence="5" type="ORF">P691DRAFT_677102</name>
</gene>
<evidence type="ECO:0000259" key="3">
    <source>
        <dbReference type="Pfam" id="PF16335"/>
    </source>
</evidence>
<dbReference type="OrthoDB" id="3918848at2759"/>
<dbReference type="AlphaFoldDB" id="A0A9P6BY34"/>
<dbReference type="InterPro" id="IPR032514">
    <property type="entry name" value="GtaA_central"/>
</dbReference>
<dbReference type="InterPro" id="IPR033433">
    <property type="entry name" value="GtaA_N"/>
</dbReference>
<feature type="domain" description="Glutaminase A N-terminal" evidence="4">
    <location>
        <begin position="96"/>
        <end position="325"/>
    </location>
</feature>
<reference evidence="5" key="1">
    <citation type="submission" date="2020-11" db="EMBL/GenBank/DDBJ databases">
        <authorList>
            <consortium name="DOE Joint Genome Institute"/>
            <person name="Ahrendt S."/>
            <person name="Riley R."/>
            <person name="Andreopoulos W."/>
            <person name="Labutti K."/>
            <person name="Pangilinan J."/>
            <person name="Ruiz-Duenas F.J."/>
            <person name="Barrasa J.M."/>
            <person name="Sanchez-Garcia M."/>
            <person name="Camarero S."/>
            <person name="Miyauchi S."/>
            <person name="Serrano A."/>
            <person name="Linde D."/>
            <person name="Babiker R."/>
            <person name="Drula E."/>
            <person name="Ayuso-Fernandez I."/>
            <person name="Pacheco R."/>
            <person name="Padilla G."/>
            <person name="Ferreira P."/>
            <person name="Barriuso J."/>
            <person name="Kellner H."/>
            <person name="Castanera R."/>
            <person name="Alfaro M."/>
            <person name="Ramirez L."/>
            <person name="Pisabarro A.G."/>
            <person name="Kuo A."/>
            <person name="Tritt A."/>
            <person name="Lipzen A."/>
            <person name="He G."/>
            <person name="Yan M."/>
            <person name="Ng V."/>
            <person name="Cullen D."/>
            <person name="Martin F."/>
            <person name="Rosso M.-N."/>
            <person name="Henrissat B."/>
            <person name="Hibbett D."/>
            <person name="Martinez A.T."/>
            <person name="Grigoriev I.V."/>
        </authorList>
    </citation>
    <scope>NUCLEOTIDE SEQUENCE</scope>
    <source>
        <strain evidence="5">MF-IS2</strain>
    </source>
</reference>
<keyword evidence="1" id="KW-0812">Transmembrane</keyword>
<organism evidence="5 6">
    <name type="scientific">Macrolepiota fuliginosa MF-IS2</name>
    <dbReference type="NCBI Taxonomy" id="1400762"/>
    <lineage>
        <taxon>Eukaryota</taxon>
        <taxon>Fungi</taxon>
        <taxon>Dikarya</taxon>
        <taxon>Basidiomycota</taxon>
        <taxon>Agaricomycotina</taxon>
        <taxon>Agaricomycetes</taxon>
        <taxon>Agaricomycetidae</taxon>
        <taxon>Agaricales</taxon>
        <taxon>Agaricineae</taxon>
        <taxon>Agaricaceae</taxon>
        <taxon>Macrolepiota</taxon>
    </lineage>
</organism>
<dbReference type="PANTHER" id="PTHR31987">
    <property type="entry name" value="GLUTAMINASE A-RELATED"/>
    <property type="match status" value="1"/>
</dbReference>
<accession>A0A9P6BY34</accession>
<sequence length="874" mass="95837">MFSGPTLQIAFFYALLVSARSSFPLGYIPLAVKTPYLNGWTAGNTEATPAQDWPNFFTGDRARWSGIIRVDNQAFQWMGNSGYNTTKTLTSEISPTTSVFRLQAGPIQFNLTFFTPIEPTDYVRQSIPFSYMFVDAFSAIDDQAHSIQIYTDISAEWVTRHDGQVVIWNTTETDTMVYHNVTRQSPLPMTDDHNIAEDSIAYYAMAKRSGFTWRSGAYTDCRGGFVANGTLPNSRDVGFRPVETHQPVFAFSVDLGTVSPGDQLDPVVVALGLVRDPLVTYTDAQSRSGYYMSAYSSIDQVISAFLNDFPGARNRGSDFDSKVSSAASAVSPEYADIISLVTRQIFAAMDITIPSAGPGKFNNSDVKIFMKDMGVSSRTNPVEVIYGAFPALLYFNPLLARDLLVPLLDFQSSSLYENSYAAPDLGTTYPVISGNGSDTKTLGVENCGNMLIMVYAHAVKSGDGSLLSRYNTTFQSWADFLVENSLYPRNFTTADGLSNPDMSNLALKGILGVYSMAKINEAVKASNNTYMDEATQLISSWKQLAVSDDHIDAIYGQSTSWGLIYNIFPAIWLGTRLIENSYVSSFIRLITVFVHPFTPGSDFGFCLDSSQQDVAYPHWILMTAATIPDSSPSVRSQLVQSVYQQVYRVTNKFPLPIKYSTSTGNQLGGIGSAIQGAAFGLLSLSLENIDIKTDPINSGPLTGSRRARANAGAIIGGVIGCLGFLLVLFGGGFFLWRRCQRRRDTFGAIGKSSRGLFPFTVTTLPHLIPVLSHHQNPSQKSNAHITRPPSNDIAAPAVMIPNKRLEALGLQADQGSAHPDNLVLATVLAASRFSQPWHPSPSPTPETDHLRVEVQRLWREIDSIRHIAEPPRYS</sequence>
<keyword evidence="1" id="KW-1133">Transmembrane helix</keyword>
<dbReference type="PANTHER" id="PTHR31987:SF1">
    <property type="entry name" value="GLUTAMINASE A"/>
    <property type="match status" value="1"/>
</dbReference>
<evidence type="ECO:0000256" key="1">
    <source>
        <dbReference type="SAM" id="Phobius"/>
    </source>
</evidence>
<protein>
    <recommendedName>
        <fullName evidence="7">DUF1793-domain-containing protein</fullName>
    </recommendedName>
</protein>
<feature type="signal peptide" evidence="2">
    <location>
        <begin position="1"/>
        <end position="21"/>
    </location>
</feature>
<dbReference type="Gene3D" id="1.20.5.510">
    <property type="entry name" value="Single helix bin"/>
    <property type="match status" value="1"/>
</dbReference>
<keyword evidence="1" id="KW-0472">Membrane</keyword>
<name>A0A9P6BY34_9AGAR</name>
<dbReference type="Pfam" id="PF16335">
    <property type="entry name" value="GtaA_6_Hairpin"/>
    <property type="match status" value="1"/>
</dbReference>
<evidence type="ECO:0000256" key="2">
    <source>
        <dbReference type="SAM" id="SignalP"/>
    </source>
</evidence>
<dbReference type="InterPro" id="IPR052743">
    <property type="entry name" value="Glutaminase_GtaA"/>
</dbReference>
<keyword evidence="6" id="KW-1185">Reference proteome</keyword>